<keyword evidence="2" id="KW-0472">Membrane</keyword>
<evidence type="ECO:0000256" key="1">
    <source>
        <dbReference type="SAM" id="MobiDB-lite"/>
    </source>
</evidence>
<gene>
    <name evidence="3" type="ORF">ACFFVI_05205</name>
</gene>
<feature type="transmembrane region" description="Helical" evidence="2">
    <location>
        <begin position="19"/>
        <end position="36"/>
    </location>
</feature>
<proteinExistence type="predicted"/>
<dbReference type="Proteomes" id="UP001589748">
    <property type="component" value="Unassembled WGS sequence"/>
</dbReference>
<evidence type="ECO:0008006" key="5">
    <source>
        <dbReference type="Google" id="ProtNLM"/>
    </source>
</evidence>
<dbReference type="EMBL" id="JBHMDM010000003">
    <property type="protein sequence ID" value="MFB9376357.1"/>
    <property type="molecule type" value="Genomic_DNA"/>
</dbReference>
<evidence type="ECO:0000313" key="4">
    <source>
        <dbReference type="Proteomes" id="UP001589748"/>
    </source>
</evidence>
<evidence type="ECO:0000313" key="3">
    <source>
        <dbReference type="EMBL" id="MFB9376357.1"/>
    </source>
</evidence>
<evidence type="ECO:0000256" key="2">
    <source>
        <dbReference type="SAM" id="Phobius"/>
    </source>
</evidence>
<keyword evidence="4" id="KW-1185">Reference proteome</keyword>
<dbReference type="RefSeq" id="WP_380138472.1">
    <property type="nucleotide sequence ID" value="NZ_JBHLUI010000009.1"/>
</dbReference>
<feature type="transmembrane region" description="Helical" evidence="2">
    <location>
        <begin position="42"/>
        <end position="64"/>
    </location>
</feature>
<keyword evidence="2" id="KW-1133">Transmembrane helix</keyword>
<feature type="region of interest" description="Disordered" evidence="1">
    <location>
        <begin position="446"/>
        <end position="486"/>
    </location>
</feature>
<comment type="caution">
    <text evidence="3">The sequence shown here is derived from an EMBL/GenBank/DDBJ whole genome shotgun (WGS) entry which is preliminary data.</text>
</comment>
<name>A0ABV5LQJ3_9ACTN</name>
<feature type="compositionally biased region" description="Low complexity" evidence="1">
    <location>
        <begin position="454"/>
        <end position="468"/>
    </location>
</feature>
<organism evidence="3 4">
    <name type="scientific">Kineococcus gynurae</name>
    <dbReference type="NCBI Taxonomy" id="452979"/>
    <lineage>
        <taxon>Bacteria</taxon>
        <taxon>Bacillati</taxon>
        <taxon>Actinomycetota</taxon>
        <taxon>Actinomycetes</taxon>
        <taxon>Kineosporiales</taxon>
        <taxon>Kineosporiaceae</taxon>
        <taxon>Kineococcus</taxon>
    </lineage>
</organism>
<keyword evidence="2" id="KW-0812">Transmembrane</keyword>
<protein>
    <recommendedName>
        <fullName evidence="5">Zn-dependent protease with chaperone function</fullName>
    </recommendedName>
</protein>
<accession>A0ABV5LQJ3</accession>
<reference evidence="3 4" key="1">
    <citation type="submission" date="2024-09" db="EMBL/GenBank/DDBJ databases">
        <authorList>
            <person name="Sun Q."/>
            <person name="Mori K."/>
        </authorList>
    </citation>
    <scope>NUCLEOTIDE SEQUENCE [LARGE SCALE GENOMIC DNA]</scope>
    <source>
        <strain evidence="3 4">TISTR 1856</strain>
    </source>
</reference>
<sequence length="520" mass="54678">MTPPPLDPRLRHPAERPRFVLALLSAALAVASYLLGVLVVHGWVVVLLLTAGLLGLGLSGWATFHLTRVRSLGAGVRVGPESLPELHAAVEEVRDRLGVREDVPVVVLPDAPSEVLLTSCFGRRLVLVKGPAVGAALADPARRGELLHLLARPLGQVAARQTRAEPLLPLLEALGLLPGLNLLILPWRRALLLSGDRIALVGCGDPTAGIAAARTWLVGQELGPRLRSAGLDTQVAAAGRHPLLRVLELFSAAPHPSTRYAELVRFARGGPDPRPPRRGTPVLALLAVPLALLGGAGLAVPVADAVAPAPTRRDLAGVAPVPRDGVCVPTDVSRFSGRALAVRRCTGPDPLHPETEVALLPDRTALDAELDDWRAWGADSCPGRPSSVWPDDRPGEPPRGRVLCATDEDGTAWLVWSETGANVLGVSFSTGHDESGLSAWWSRHGPATDPGVSPGAPATTPAAPFFPGRQGVGPGRQEDEMSDDEQEVRARLAWLSAAGTEAGTHLVEQALLGHTREVSS</sequence>